<dbReference type="Gene3D" id="1.10.10.60">
    <property type="entry name" value="Homeodomain-like"/>
    <property type="match status" value="2"/>
</dbReference>
<name>A0A0R5GVU9_9LILI</name>
<dbReference type="InterPro" id="IPR017930">
    <property type="entry name" value="Myb_dom"/>
</dbReference>
<proteinExistence type="evidence at transcript level"/>
<protein>
    <submittedName>
        <fullName evidence="10">R2R3MYB transcription factor 4</fullName>
    </submittedName>
</protein>
<gene>
    <name evidence="10" type="primary">MYB4</name>
</gene>
<evidence type="ECO:0000256" key="5">
    <source>
        <dbReference type="ARBA" id="ARBA00023159"/>
    </source>
</evidence>
<evidence type="ECO:0000259" key="8">
    <source>
        <dbReference type="PROSITE" id="PS50090"/>
    </source>
</evidence>
<feature type="domain" description="HTH myb-type" evidence="9">
    <location>
        <begin position="72"/>
        <end position="122"/>
    </location>
</feature>
<dbReference type="SUPFAM" id="SSF46689">
    <property type="entry name" value="Homeodomain-like"/>
    <property type="match status" value="1"/>
</dbReference>
<dbReference type="GO" id="GO:0003677">
    <property type="term" value="F:DNA binding"/>
    <property type="evidence" value="ECO:0007669"/>
    <property type="project" value="UniProtKB-KW"/>
</dbReference>
<evidence type="ECO:0000256" key="6">
    <source>
        <dbReference type="ARBA" id="ARBA00023163"/>
    </source>
</evidence>
<evidence type="ECO:0000256" key="7">
    <source>
        <dbReference type="ARBA" id="ARBA00023242"/>
    </source>
</evidence>
<evidence type="ECO:0000256" key="2">
    <source>
        <dbReference type="ARBA" id="ARBA00022737"/>
    </source>
</evidence>
<dbReference type="PANTHER" id="PTHR47999">
    <property type="entry name" value="TRANSCRIPTION FACTOR MYB8-RELATED-RELATED"/>
    <property type="match status" value="1"/>
</dbReference>
<keyword evidence="4" id="KW-0238">DNA-binding</keyword>
<dbReference type="InterPro" id="IPR001005">
    <property type="entry name" value="SANT/Myb"/>
</dbReference>
<dbReference type="EMBL" id="KF990611">
    <property type="protein sequence ID" value="AHY20035.1"/>
    <property type="molecule type" value="mRNA"/>
</dbReference>
<dbReference type="Pfam" id="PF00249">
    <property type="entry name" value="Myb_DNA-binding"/>
    <property type="match status" value="2"/>
</dbReference>
<organism evidence="10">
    <name type="scientific">Tulipa fosteriana</name>
    <dbReference type="NCBI Taxonomy" id="93697"/>
    <lineage>
        <taxon>Eukaryota</taxon>
        <taxon>Viridiplantae</taxon>
        <taxon>Streptophyta</taxon>
        <taxon>Embryophyta</taxon>
        <taxon>Tracheophyta</taxon>
        <taxon>Spermatophyta</taxon>
        <taxon>Magnoliopsida</taxon>
        <taxon>Liliopsida</taxon>
        <taxon>Liliales</taxon>
        <taxon>Liliaceae</taxon>
        <taxon>Tulipa</taxon>
    </lineage>
</organism>
<dbReference type="SMART" id="SM00717">
    <property type="entry name" value="SANT"/>
    <property type="match status" value="2"/>
</dbReference>
<dbReference type="PROSITE" id="PS50090">
    <property type="entry name" value="MYB_LIKE"/>
    <property type="match status" value="2"/>
</dbReference>
<feature type="domain" description="HTH myb-type" evidence="9">
    <location>
        <begin position="15"/>
        <end position="71"/>
    </location>
</feature>
<feature type="domain" description="Myb-like" evidence="8">
    <location>
        <begin position="15"/>
        <end position="67"/>
    </location>
</feature>
<keyword evidence="6" id="KW-0804">Transcription</keyword>
<dbReference type="InterPro" id="IPR009057">
    <property type="entry name" value="Homeodomain-like_sf"/>
</dbReference>
<dbReference type="PANTHER" id="PTHR47999:SF24">
    <property type="entry name" value="TRANSCRIPTION FACTOR MYB90"/>
    <property type="match status" value="1"/>
</dbReference>
<dbReference type="InterPro" id="IPR015495">
    <property type="entry name" value="Myb_TF_plants"/>
</dbReference>
<evidence type="ECO:0000256" key="1">
    <source>
        <dbReference type="ARBA" id="ARBA00004123"/>
    </source>
</evidence>
<keyword evidence="7" id="KW-0539">Nucleus</keyword>
<dbReference type="AlphaFoldDB" id="A0A0R5GVU9"/>
<keyword evidence="2" id="KW-0677">Repeat</keyword>
<keyword evidence="3" id="KW-0805">Transcription regulation</keyword>
<dbReference type="GO" id="GO:0005634">
    <property type="term" value="C:nucleus"/>
    <property type="evidence" value="ECO:0007669"/>
    <property type="project" value="UniProtKB-SubCell"/>
</dbReference>
<evidence type="ECO:0000313" key="10">
    <source>
        <dbReference type="EMBL" id="AHY20035.1"/>
    </source>
</evidence>
<dbReference type="PROSITE" id="PS51294">
    <property type="entry name" value="HTH_MYB"/>
    <property type="match status" value="2"/>
</dbReference>
<feature type="domain" description="Myb-like" evidence="8">
    <location>
        <begin position="68"/>
        <end position="118"/>
    </location>
</feature>
<dbReference type="FunFam" id="1.10.10.60:FF:000218">
    <property type="entry name" value="Myb transcription factor"/>
    <property type="match status" value="1"/>
</dbReference>
<keyword evidence="5" id="KW-0010">Activator</keyword>
<evidence type="ECO:0000259" key="9">
    <source>
        <dbReference type="PROSITE" id="PS51294"/>
    </source>
</evidence>
<sequence>MTSSPSSYGASSSSAEGVRKGAWSQEEDALLSRCIEKYGSVKWSRVPVLAGLSRCSKSCRLRWLNYLSPLIKRGSFEVDENDLIIRLHNLLGNRWSLIAGRIPGRTANDIKNHWNSNLGKKQLKNASEMKIGADKEVVKSIGPEPLAIPPNRKGSTVQKSKFVERKQEGSSAAVGVSNVEDDEFAWVELMLHEDSESDNAKCYTLENIMNREETDFCIEFDGV</sequence>
<comment type="subcellular location">
    <subcellularLocation>
        <location evidence="1">Nucleus</location>
    </subcellularLocation>
</comment>
<accession>A0A0R5GVU9</accession>
<dbReference type="CDD" id="cd00167">
    <property type="entry name" value="SANT"/>
    <property type="match status" value="2"/>
</dbReference>
<evidence type="ECO:0000256" key="3">
    <source>
        <dbReference type="ARBA" id="ARBA00023015"/>
    </source>
</evidence>
<reference evidence="10" key="1">
    <citation type="submission" date="2013-12" db="EMBL/GenBank/DDBJ databases">
        <authorList>
            <person name="Li W."/>
            <person name="Chetelat R.T."/>
        </authorList>
    </citation>
    <scope>NUCLEOTIDE SEQUENCE</scope>
    <source>
        <tissue evidence="10">Petal</tissue>
    </source>
</reference>
<evidence type="ECO:0000256" key="4">
    <source>
        <dbReference type="ARBA" id="ARBA00023125"/>
    </source>
</evidence>